<evidence type="ECO:0000313" key="2">
    <source>
        <dbReference type="Proteomes" id="UP001367508"/>
    </source>
</evidence>
<dbReference type="EMBL" id="JAYMYQ010000009">
    <property type="protein sequence ID" value="KAK7313202.1"/>
    <property type="molecule type" value="Genomic_DNA"/>
</dbReference>
<evidence type="ECO:0000313" key="1">
    <source>
        <dbReference type="EMBL" id="KAK7313202.1"/>
    </source>
</evidence>
<dbReference type="AlphaFoldDB" id="A0AAN9PWU2"/>
<organism evidence="1 2">
    <name type="scientific">Canavalia gladiata</name>
    <name type="common">Sword bean</name>
    <name type="synonym">Dolichos gladiatus</name>
    <dbReference type="NCBI Taxonomy" id="3824"/>
    <lineage>
        <taxon>Eukaryota</taxon>
        <taxon>Viridiplantae</taxon>
        <taxon>Streptophyta</taxon>
        <taxon>Embryophyta</taxon>
        <taxon>Tracheophyta</taxon>
        <taxon>Spermatophyta</taxon>
        <taxon>Magnoliopsida</taxon>
        <taxon>eudicotyledons</taxon>
        <taxon>Gunneridae</taxon>
        <taxon>Pentapetalae</taxon>
        <taxon>rosids</taxon>
        <taxon>fabids</taxon>
        <taxon>Fabales</taxon>
        <taxon>Fabaceae</taxon>
        <taxon>Papilionoideae</taxon>
        <taxon>50 kb inversion clade</taxon>
        <taxon>NPAAA clade</taxon>
        <taxon>indigoferoid/millettioid clade</taxon>
        <taxon>Phaseoleae</taxon>
        <taxon>Canavalia</taxon>
    </lineage>
</organism>
<protein>
    <submittedName>
        <fullName evidence="1">Uncharacterized protein</fullName>
    </submittedName>
</protein>
<dbReference type="Proteomes" id="UP001367508">
    <property type="component" value="Unassembled WGS sequence"/>
</dbReference>
<accession>A0AAN9PWU2</accession>
<gene>
    <name evidence="1" type="ORF">VNO77_37720</name>
</gene>
<reference evidence="1 2" key="1">
    <citation type="submission" date="2024-01" db="EMBL/GenBank/DDBJ databases">
        <title>The genomes of 5 underutilized Papilionoideae crops provide insights into root nodulation and disease resistanc.</title>
        <authorList>
            <person name="Jiang F."/>
        </authorList>
    </citation>
    <scope>NUCLEOTIDE SEQUENCE [LARGE SCALE GENOMIC DNA]</scope>
    <source>
        <strain evidence="1">LVBAO_FW01</strain>
        <tissue evidence="1">Leaves</tissue>
    </source>
</reference>
<proteinExistence type="predicted"/>
<name>A0AAN9PWU2_CANGL</name>
<keyword evidence="2" id="KW-1185">Reference proteome</keyword>
<sequence>MSGYLPDLRAFSHAKRLQRPGNVSPMSSNLEKHLYLSVTGKPIAWSTIRIEHDRNNQPRCRILKHFHEAWRFDAALTFLRFPVAQVLGQKEVIPFNEALGVKSGKRRRLSRRLLIGL</sequence>
<comment type="caution">
    <text evidence="1">The sequence shown here is derived from an EMBL/GenBank/DDBJ whole genome shotgun (WGS) entry which is preliminary data.</text>
</comment>